<dbReference type="GO" id="GO:0006281">
    <property type="term" value="P:DNA repair"/>
    <property type="evidence" value="ECO:0007669"/>
    <property type="project" value="TreeGrafter"/>
</dbReference>
<evidence type="ECO:0000313" key="1">
    <source>
        <dbReference type="EMBL" id="KKW35744.1"/>
    </source>
</evidence>
<dbReference type="InterPro" id="IPR036412">
    <property type="entry name" value="HAD-like_sf"/>
</dbReference>
<dbReference type="NCBIfam" id="TIGR01549">
    <property type="entry name" value="HAD-SF-IA-v1"/>
    <property type="match status" value="1"/>
</dbReference>
<dbReference type="SUPFAM" id="SSF56784">
    <property type="entry name" value="HAD-like"/>
    <property type="match status" value="1"/>
</dbReference>
<dbReference type="SFLD" id="SFLDS00003">
    <property type="entry name" value="Haloacid_Dehalogenase"/>
    <property type="match status" value="1"/>
</dbReference>
<dbReference type="Proteomes" id="UP000034740">
    <property type="component" value="Unassembled WGS sequence"/>
</dbReference>
<proteinExistence type="predicted"/>
<dbReference type="EMBL" id="LCRO01000003">
    <property type="protein sequence ID" value="KKW35744.1"/>
    <property type="molecule type" value="Genomic_DNA"/>
</dbReference>
<dbReference type="GO" id="GO:0008967">
    <property type="term" value="F:phosphoglycolate phosphatase activity"/>
    <property type="evidence" value="ECO:0007669"/>
    <property type="project" value="TreeGrafter"/>
</dbReference>
<dbReference type="Pfam" id="PF00702">
    <property type="entry name" value="Hydrolase"/>
    <property type="match status" value="1"/>
</dbReference>
<name>A0A0G2ASG8_9BACT</name>
<dbReference type="GO" id="GO:0005829">
    <property type="term" value="C:cytosol"/>
    <property type="evidence" value="ECO:0007669"/>
    <property type="project" value="TreeGrafter"/>
</dbReference>
<dbReference type="PANTHER" id="PTHR43434:SF1">
    <property type="entry name" value="PHOSPHOGLYCOLATE PHOSPHATASE"/>
    <property type="match status" value="1"/>
</dbReference>
<dbReference type="SFLD" id="SFLDG01129">
    <property type="entry name" value="C1.5:_HAD__Beta-PGM__Phosphata"/>
    <property type="match status" value="1"/>
</dbReference>
<accession>A0A0G2ASG8</accession>
<protein>
    <submittedName>
        <fullName evidence="1">Phosphatase</fullName>
    </submittedName>
</protein>
<dbReference type="InterPro" id="IPR050155">
    <property type="entry name" value="HAD-like_hydrolase_sf"/>
</dbReference>
<dbReference type="InterPro" id="IPR023214">
    <property type="entry name" value="HAD_sf"/>
</dbReference>
<comment type="caution">
    <text evidence="1">The sequence shown here is derived from an EMBL/GenBank/DDBJ whole genome shotgun (WGS) entry which is preliminary data.</text>
</comment>
<gene>
    <name evidence="1" type="ORF">UY83_C0003G0028</name>
</gene>
<sequence>MTRIRVLDFDGVVARRSEFFKKEAWALVFAHYGARHEPFLREASGDRFSILEKVYEKLGESPEHIPTLVQDGSRVFDEYVQRKISEAGVDNETRLGLADLSDAGSLYINSATPTGALKRSVRQLRIEEYFTDVLGRPRNKVENFKEIAARERAKPAEILFVGDGDNDYAAAQEFGCAFLGFANDWNNWAEAWKPFPVVSNFNKIKSH</sequence>
<organism evidence="1 2">
    <name type="scientific">Candidatus Adlerbacteria bacterium GW2011_GWA1_54_10</name>
    <dbReference type="NCBI Taxonomy" id="1618605"/>
    <lineage>
        <taxon>Bacteria</taxon>
        <taxon>Candidatus Adleribacteriota</taxon>
    </lineage>
</organism>
<dbReference type="Gene3D" id="3.40.50.1000">
    <property type="entry name" value="HAD superfamily/HAD-like"/>
    <property type="match status" value="1"/>
</dbReference>
<dbReference type="PANTHER" id="PTHR43434">
    <property type="entry name" value="PHOSPHOGLYCOLATE PHOSPHATASE"/>
    <property type="match status" value="1"/>
</dbReference>
<dbReference type="CDD" id="cd01427">
    <property type="entry name" value="HAD_like"/>
    <property type="match status" value="1"/>
</dbReference>
<reference evidence="1 2" key="1">
    <citation type="journal article" date="2015" name="Nature">
        <title>rRNA introns, odd ribosomes, and small enigmatic genomes across a large radiation of phyla.</title>
        <authorList>
            <person name="Brown C.T."/>
            <person name="Hug L.A."/>
            <person name="Thomas B.C."/>
            <person name="Sharon I."/>
            <person name="Castelle C.J."/>
            <person name="Singh A."/>
            <person name="Wilkins M.J."/>
            <person name="Williams K.H."/>
            <person name="Banfield J.F."/>
        </authorList>
    </citation>
    <scope>NUCLEOTIDE SEQUENCE [LARGE SCALE GENOMIC DNA]</scope>
</reference>
<dbReference type="AlphaFoldDB" id="A0A0G2ASG8"/>
<dbReference type="InterPro" id="IPR006439">
    <property type="entry name" value="HAD-SF_hydro_IA"/>
</dbReference>
<evidence type="ECO:0000313" key="2">
    <source>
        <dbReference type="Proteomes" id="UP000034740"/>
    </source>
</evidence>